<comment type="similarity">
    <text evidence="1">Belongs to the carbon-nitrogen hydrolase superfamily. Nitrilase family.</text>
</comment>
<dbReference type="CDD" id="cd07564">
    <property type="entry name" value="nitrilases_CHs"/>
    <property type="match status" value="1"/>
</dbReference>
<dbReference type="PROSITE" id="PS50263">
    <property type="entry name" value="CN_HYDROLASE"/>
    <property type="match status" value="1"/>
</dbReference>
<dbReference type="InterPro" id="IPR036526">
    <property type="entry name" value="C-N_Hydrolase_sf"/>
</dbReference>
<dbReference type="Proteomes" id="UP000799423">
    <property type="component" value="Unassembled WGS sequence"/>
</dbReference>
<accession>A0A6A7B6Q0</accession>
<organism evidence="3 4">
    <name type="scientific">Plenodomus tracheiphilus IPT5</name>
    <dbReference type="NCBI Taxonomy" id="1408161"/>
    <lineage>
        <taxon>Eukaryota</taxon>
        <taxon>Fungi</taxon>
        <taxon>Dikarya</taxon>
        <taxon>Ascomycota</taxon>
        <taxon>Pezizomycotina</taxon>
        <taxon>Dothideomycetes</taxon>
        <taxon>Pleosporomycetidae</taxon>
        <taxon>Pleosporales</taxon>
        <taxon>Pleosporineae</taxon>
        <taxon>Leptosphaeriaceae</taxon>
        <taxon>Plenodomus</taxon>
    </lineage>
</organism>
<sequence>MSNLLRVAACHASPVFLNARKTTDKAISLIQEAASRKANLIVFPETFISAFPIWSSVRPPTENHSLFERMVQESVYADGEEMNAVRETARSTGTIVSIGFSEKSRYSNGCLFNSNLTIGPNGEVLVHHRKLVPTFFEKLTWSPGDGHGLRVADTKFGRIGTLICGENTNALARYTLIAQAQQVHISTWPAIWPTRVPRKIGQSIANEGSEGDASTGAASHLNYDNLAANRTRAAAHCFEAKCFGIACSGHLGEDAIATVVEGVSRPDVVADTLRAMPRAATFFLDPTGAPLPSFTWNGNETKKERMGALQNKEGILYTDMNLDDCIEGKQYHDVVGGYQRLDVFDLKVDRSRREPVCFTEQDSSTGNIESL</sequence>
<keyword evidence="4" id="KW-1185">Reference proteome</keyword>
<evidence type="ECO:0000256" key="1">
    <source>
        <dbReference type="ARBA" id="ARBA00008129"/>
    </source>
</evidence>
<dbReference type="SUPFAM" id="SSF56317">
    <property type="entry name" value="Carbon-nitrogen hydrolase"/>
    <property type="match status" value="1"/>
</dbReference>
<dbReference type="AlphaFoldDB" id="A0A6A7B6Q0"/>
<gene>
    <name evidence="3" type="ORF">T440DRAFT_120685</name>
</gene>
<dbReference type="InterPro" id="IPR044149">
    <property type="entry name" value="Nitrilases_CHs"/>
</dbReference>
<dbReference type="EMBL" id="MU006309">
    <property type="protein sequence ID" value="KAF2849948.1"/>
    <property type="molecule type" value="Genomic_DNA"/>
</dbReference>
<evidence type="ECO:0000313" key="4">
    <source>
        <dbReference type="Proteomes" id="UP000799423"/>
    </source>
</evidence>
<dbReference type="PANTHER" id="PTHR46044:SF2">
    <property type="entry name" value="CN HYDROLASE DOMAIN-CONTAINING PROTEIN"/>
    <property type="match status" value="1"/>
</dbReference>
<dbReference type="PANTHER" id="PTHR46044">
    <property type="entry name" value="NITRILASE"/>
    <property type="match status" value="1"/>
</dbReference>
<reference evidence="3" key="1">
    <citation type="submission" date="2020-01" db="EMBL/GenBank/DDBJ databases">
        <authorList>
            <consortium name="DOE Joint Genome Institute"/>
            <person name="Haridas S."/>
            <person name="Albert R."/>
            <person name="Binder M."/>
            <person name="Bloem J."/>
            <person name="Labutti K."/>
            <person name="Salamov A."/>
            <person name="Andreopoulos B."/>
            <person name="Baker S.E."/>
            <person name="Barry K."/>
            <person name="Bills G."/>
            <person name="Bluhm B.H."/>
            <person name="Cannon C."/>
            <person name="Castanera R."/>
            <person name="Culley D.E."/>
            <person name="Daum C."/>
            <person name="Ezra D."/>
            <person name="Gonzalez J.B."/>
            <person name="Henrissat B."/>
            <person name="Kuo A."/>
            <person name="Liang C."/>
            <person name="Lipzen A."/>
            <person name="Lutzoni F."/>
            <person name="Magnuson J."/>
            <person name="Mondo S."/>
            <person name="Nolan M."/>
            <person name="Ohm R."/>
            <person name="Pangilinan J."/>
            <person name="Park H.-J."/>
            <person name="Ramirez L."/>
            <person name="Alfaro M."/>
            <person name="Sun H."/>
            <person name="Tritt A."/>
            <person name="Yoshinaga Y."/>
            <person name="Zwiers L.-H."/>
            <person name="Turgeon B.G."/>
            <person name="Goodwin S.B."/>
            <person name="Spatafora J.W."/>
            <person name="Crous P.W."/>
            <person name="Grigoriev I.V."/>
        </authorList>
    </citation>
    <scope>NUCLEOTIDE SEQUENCE</scope>
    <source>
        <strain evidence="3">IPT5</strain>
    </source>
</reference>
<dbReference type="Pfam" id="PF00795">
    <property type="entry name" value="CN_hydrolase"/>
    <property type="match status" value="1"/>
</dbReference>
<name>A0A6A7B6Q0_9PLEO</name>
<dbReference type="OrthoDB" id="10250282at2759"/>
<evidence type="ECO:0000259" key="2">
    <source>
        <dbReference type="PROSITE" id="PS50263"/>
    </source>
</evidence>
<dbReference type="GO" id="GO:0003824">
    <property type="term" value="F:catalytic activity"/>
    <property type="evidence" value="ECO:0007669"/>
    <property type="project" value="InterPro"/>
</dbReference>
<feature type="domain" description="CN hydrolase" evidence="2">
    <location>
        <begin position="5"/>
        <end position="322"/>
    </location>
</feature>
<dbReference type="InterPro" id="IPR003010">
    <property type="entry name" value="C-N_Hydrolase"/>
</dbReference>
<dbReference type="Gene3D" id="3.60.110.10">
    <property type="entry name" value="Carbon-nitrogen hydrolase"/>
    <property type="match status" value="1"/>
</dbReference>
<protein>
    <submittedName>
        <fullName evidence="3">Nitrilase</fullName>
    </submittedName>
</protein>
<proteinExistence type="inferred from homology"/>
<evidence type="ECO:0000313" key="3">
    <source>
        <dbReference type="EMBL" id="KAF2849948.1"/>
    </source>
</evidence>